<feature type="transmembrane region" description="Helical" evidence="1">
    <location>
        <begin position="172"/>
        <end position="191"/>
    </location>
</feature>
<sequence>MEPDYPQQQISAPGQEGAVLLEIQGEEIQGTMRLPVTICGVGNNQVVLRLDHLLPEFMEDSLINRPAGLFLAVPEEPEIVEAAGKVAWLKFSGQGHPQMLALELAEAHPKFLTLARKLMVYAKTDLKELWERWDQANHRGLENQPLNHHVGLALMVAGIVLNLAGSGSSAHLASYFLILFGGLVAGVKNLIPLRWRRIRST</sequence>
<keyword evidence="1" id="KW-0472">Membrane</keyword>
<protein>
    <submittedName>
        <fullName evidence="2">Uncharacterized protein</fullName>
    </submittedName>
</protein>
<reference evidence="2" key="1">
    <citation type="journal article" date="2020" name="mSystems">
        <title>Genome- and Community-Level Interaction Insights into Carbon Utilization and Element Cycling Functions of Hydrothermarchaeota in Hydrothermal Sediment.</title>
        <authorList>
            <person name="Zhou Z."/>
            <person name="Liu Y."/>
            <person name="Xu W."/>
            <person name="Pan J."/>
            <person name="Luo Z.H."/>
            <person name="Li M."/>
        </authorList>
    </citation>
    <scope>NUCLEOTIDE SEQUENCE [LARGE SCALE GENOMIC DNA]</scope>
    <source>
        <strain evidence="2">SpSt-776</strain>
    </source>
</reference>
<accession>A0A7C3SHJ3</accession>
<feature type="transmembrane region" description="Helical" evidence="1">
    <location>
        <begin position="146"/>
        <end position="166"/>
    </location>
</feature>
<evidence type="ECO:0000256" key="1">
    <source>
        <dbReference type="SAM" id="Phobius"/>
    </source>
</evidence>
<comment type="caution">
    <text evidence="2">The sequence shown here is derived from an EMBL/GenBank/DDBJ whole genome shotgun (WGS) entry which is preliminary data.</text>
</comment>
<name>A0A7C3SHJ3_9BACT</name>
<proteinExistence type="predicted"/>
<keyword evidence="1" id="KW-1133">Transmembrane helix</keyword>
<evidence type="ECO:0000313" key="2">
    <source>
        <dbReference type="EMBL" id="HGB13660.1"/>
    </source>
</evidence>
<dbReference type="AlphaFoldDB" id="A0A7C3SHJ3"/>
<keyword evidence="1" id="KW-0812">Transmembrane</keyword>
<gene>
    <name evidence="2" type="ORF">ENV62_00230</name>
</gene>
<organism evidence="2">
    <name type="scientific">Desulfobacca acetoxidans</name>
    <dbReference type="NCBI Taxonomy" id="60893"/>
    <lineage>
        <taxon>Bacteria</taxon>
        <taxon>Pseudomonadati</taxon>
        <taxon>Thermodesulfobacteriota</taxon>
        <taxon>Desulfobaccia</taxon>
        <taxon>Desulfobaccales</taxon>
        <taxon>Desulfobaccaceae</taxon>
        <taxon>Desulfobacca</taxon>
    </lineage>
</organism>
<dbReference type="EMBL" id="DTHB01000005">
    <property type="protein sequence ID" value="HGB13660.1"/>
    <property type="molecule type" value="Genomic_DNA"/>
</dbReference>